<reference evidence="2 3" key="1">
    <citation type="submission" date="2022-11" db="EMBL/GenBank/DDBJ databases">
        <title>Minimal conservation of predation-associated metabolite biosynthetic gene clusters underscores biosynthetic potential of Myxococcota including descriptions for ten novel species: Archangium lansinium sp. nov., Myxococcus landrumus sp. nov., Nannocystis bai.</title>
        <authorList>
            <person name="Ahearne A."/>
            <person name="Stevens C."/>
            <person name="Dowd S."/>
        </authorList>
    </citation>
    <scope>NUCLEOTIDE SEQUENCE [LARGE SCALE GENOMIC DNA]</scope>
    <source>
        <strain evidence="2 3">NCELM</strain>
    </source>
</reference>
<feature type="coiled-coil region" evidence="1">
    <location>
        <begin position="4"/>
        <end position="31"/>
    </location>
</feature>
<proteinExistence type="predicted"/>
<dbReference type="Proteomes" id="UP001217838">
    <property type="component" value="Unassembled WGS sequence"/>
</dbReference>
<gene>
    <name evidence="2" type="ORF">POL58_31095</name>
</gene>
<evidence type="ECO:0000313" key="2">
    <source>
        <dbReference type="EMBL" id="MDC0672236.1"/>
    </source>
</evidence>
<accession>A0ABT5BDN6</accession>
<name>A0ABT5BDN6_9BACT</name>
<sequence length="247" mass="26585">MQDETALEARLSELQAERLQYRKLYLEALERCALLERGIIAGENCQLHGIEPGTVAMRRMLGSTSPPCSSRARATALDPRVARRGRIAVMMRLHRSHCHDTGGPSMTARRQSTKPPSLWISLALLTACGGGIEGVRARAPTDLQCDAKAIAVRPASPSGPPAGPFYAEGCDRLWRYVSPPRGATEGSDVKAIITQQASFDLSCSVDKLEFTVLNSDTFGVKGCDKQASYLLVCPAGGCKAVQNTQAQ</sequence>
<evidence type="ECO:0000313" key="3">
    <source>
        <dbReference type="Proteomes" id="UP001217838"/>
    </source>
</evidence>
<keyword evidence="1" id="KW-0175">Coiled coil</keyword>
<evidence type="ECO:0000256" key="1">
    <source>
        <dbReference type="SAM" id="Coils"/>
    </source>
</evidence>
<keyword evidence="3" id="KW-1185">Reference proteome</keyword>
<protein>
    <submittedName>
        <fullName evidence="2">Uncharacterized protein</fullName>
    </submittedName>
</protein>
<dbReference type="RefSeq" id="WP_272003627.1">
    <property type="nucleotide sequence ID" value="NZ_JAQNDN010000019.1"/>
</dbReference>
<comment type="caution">
    <text evidence="2">The sequence shown here is derived from an EMBL/GenBank/DDBJ whole genome shotgun (WGS) entry which is preliminary data.</text>
</comment>
<dbReference type="EMBL" id="JAQNDN010000019">
    <property type="protein sequence ID" value="MDC0672236.1"/>
    <property type="molecule type" value="Genomic_DNA"/>
</dbReference>
<organism evidence="2 3">
    <name type="scientific">Nannocystis radixulma</name>
    <dbReference type="NCBI Taxonomy" id="2995305"/>
    <lineage>
        <taxon>Bacteria</taxon>
        <taxon>Pseudomonadati</taxon>
        <taxon>Myxococcota</taxon>
        <taxon>Polyangia</taxon>
        <taxon>Nannocystales</taxon>
        <taxon>Nannocystaceae</taxon>
        <taxon>Nannocystis</taxon>
    </lineage>
</organism>